<gene>
    <name evidence="1" type="ORF">I4J89_35250</name>
</gene>
<comment type="caution">
    <text evidence="1">The sequence shown here is derived from an EMBL/GenBank/DDBJ whole genome shotgun (WGS) entry which is preliminary data.</text>
</comment>
<dbReference type="EMBL" id="JADQTO010000022">
    <property type="protein sequence ID" value="MBG0566716.1"/>
    <property type="molecule type" value="Genomic_DNA"/>
</dbReference>
<evidence type="ECO:0000313" key="2">
    <source>
        <dbReference type="Proteomes" id="UP000598146"/>
    </source>
</evidence>
<organism evidence="1 2">
    <name type="scientific">Actinoplanes aureus</name>
    <dbReference type="NCBI Taxonomy" id="2792083"/>
    <lineage>
        <taxon>Bacteria</taxon>
        <taxon>Bacillati</taxon>
        <taxon>Actinomycetota</taxon>
        <taxon>Actinomycetes</taxon>
        <taxon>Micromonosporales</taxon>
        <taxon>Micromonosporaceae</taxon>
        <taxon>Actinoplanes</taxon>
    </lineage>
</organism>
<accession>A0A931G357</accession>
<keyword evidence="2" id="KW-1185">Reference proteome</keyword>
<dbReference type="RefSeq" id="WP_196418488.1">
    <property type="nucleotide sequence ID" value="NZ_JADQTO010000022.1"/>
</dbReference>
<reference evidence="1" key="1">
    <citation type="submission" date="2020-11" db="EMBL/GenBank/DDBJ databases">
        <title>Isolation and identification of active actinomycetes.</title>
        <authorList>
            <person name="Sun X."/>
        </authorList>
    </citation>
    <scope>NUCLEOTIDE SEQUENCE</scope>
    <source>
        <strain evidence="1">NEAU-A11</strain>
    </source>
</reference>
<name>A0A931G357_9ACTN</name>
<sequence length="473" mass="51407">MTEPPEDRIYPNGIDGLTGRYLIEPISTAELATWERRPEDVDTSQWVRLAWTNAKQDHLGLPFDVDPQNLGRAGWGVVVSTADTTGVLDELAPLLRHREEQAGERFKILDHLPGETWLGWLERRRVGPGSINPENVPYYLLLAGPPGLIPFSFQYLLAVEYAVGRLHFDDAAGYRRYAESVVDYEQAGAPRHDDTAVFFGTRHDFDRATQLSADRLVRPLVDSFGPGGRYERVGGGRTRTVLGESATKQSLAEVFGGDGPQGRPALLFAAAHGLGGWPPGHPDQHARHGALVCQDWPGFGRIDATHSYGAADLPADARVHGLIAFLFACYGAGTPHLDPFTSKRGCEPPAVADEPFVAALPQQLLAHPGGGALAVIGHVDRAWGYSYLFGGEAQLVPFQNAIGRILIGNRVGVAMKDFSERHGALSANFSDVLQEVHRGRGVPDGRIAALWTERSDAQNYVVLGDPAVASRRT</sequence>
<evidence type="ECO:0000313" key="1">
    <source>
        <dbReference type="EMBL" id="MBG0566716.1"/>
    </source>
</evidence>
<proteinExistence type="predicted"/>
<dbReference type="Proteomes" id="UP000598146">
    <property type="component" value="Unassembled WGS sequence"/>
</dbReference>
<evidence type="ECO:0008006" key="3">
    <source>
        <dbReference type="Google" id="ProtNLM"/>
    </source>
</evidence>
<protein>
    <recommendedName>
        <fullName evidence="3">Gingipain domain-containing protein</fullName>
    </recommendedName>
</protein>
<dbReference type="AlphaFoldDB" id="A0A931G357"/>